<gene>
    <name evidence="1" type="ORF">Tco_0652474</name>
</gene>
<dbReference type="Proteomes" id="UP001151760">
    <property type="component" value="Unassembled WGS sequence"/>
</dbReference>
<evidence type="ECO:0000313" key="1">
    <source>
        <dbReference type="EMBL" id="GJS57690.1"/>
    </source>
</evidence>
<organism evidence="1 2">
    <name type="scientific">Tanacetum coccineum</name>
    <dbReference type="NCBI Taxonomy" id="301880"/>
    <lineage>
        <taxon>Eukaryota</taxon>
        <taxon>Viridiplantae</taxon>
        <taxon>Streptophyta</taxon>
        <taxon>Embryophyta</taxon>
        <taxon>Tracheophyta</taxon>
        <taxon>Spermatophyta</taxon>
        <taxon>Magnoliopsida</taxon>
        <taxon>eudicotyledons</taxon>
        <taxon>Gunneridae</taxon>
        <taxon>Pentapetalae</taxon>
        <taxon>asterids</taxon>
        <taxon>campanulids</taxon>
        <taxon>Asterales</taxon>
        <taxon>Asteraceae</taxon>
        <taxon>Asteroideae</taxon>
        <taxon>Anthemideae</taxon>
        <taxon>Anthemidinae</taxon>
        <taxon>Tanacetum</taxon>
    </lineage>
</organism>
<protein>
    <submittedName>
        <fullName evidence="1">Uncharacterized protein</fullName>
    </submittedName>
</protein>
<comment type="caution">
    <text evidence="1">The sequence shown here is derived from an EMBL/GenBank/DDBJ whole genome shotgun (WGS) entry which is preliminary data.</text>
</comment>
<reference evidence="1" key="2">
    <citation type="submission" date="2022-01" db="EMBL/GenBank/DDBJ databases">
        <authorList>
            <person name="Yamashiro T."/>
            <person name="Shiraishi A."/>
            <person name="Satake H."/>
            <person name="Nakayama K."/>
        </authorList>
    </citation>
    <scope>NUCLEOTIDE SEQUENCE</scope>
</reference>
<proteinExistence type="predicted"/>
<keyword evidence="2" id="KW-1185">Reference proteome</keyword>
<dbReference type="EMBL" id="BQNB010009025">
    <property type="protein sequence ID" value="GJS57690.1"/>
    <property type="molecule type" value="Genomic_DNA"/>
</dbReference>
<reference evidence="1" key="1">
    <citation type="journal article" date="2022" name="Int. J. Mol. Sci.">
        <title>Draft Genome of Tanacetum Coccineum: Genomic Comparison of Closely Related Tanacetum-Family Plants.</title>
        <authorList>
            <person name="Yamashiro T."/>
            <person name="Shiraishi A."/>
            <person name="Nakayama K."/>
            <person name="Satake H."/>
        </authorList>
    </citation>
    <scope>NUCLEOTIDE SEQUENCE</scope>
</reference>
<sequence>MERNLIERLPFLRDVFASIEAPLSAEALIEPSAEVPATNVLSTVVIAPPPDPSISVEDYDNLTPQVVFGDRASG</sequence>
<accession>A0ABQ4WXW7</accession>
<evidence type="ECO:0000313" key="2">
    <source>
        <dbReference type="Proteomes" id="UP001151760"/>
    </source>
</evidence>
<name>A0ABQ4WXW7_9ASTR</name>